<reference evidence="1 2" key="1">
    <citation type="submission" date="2019-06" db="EMBL/GenBank/DDBJ databases">
        <title>Sorghum-associated microbial communities from plants grown in Nebraska, USA.</title>
        <authorList>
            <person name="Schachtman D."/>
        </authorList>
    </citation>
    <scope>NUCLEOTIDE SEQUENCE [LARGE SCALE GENOMIC DNA]</scope>
    <source>
        <strain evidence="1 2">T529</strain>
    </source>
</reference>
<dbReference type="OrthoDB" id="5451971at2"/>
<proteinExistence type="predicted"/>
<evidence type="ECO:0000313" key="1">
    <source>
        <dbReference type="EMBL" id="TWD86376.1"/>
    </source>
</evidence>
<sequence length="204" mass="22227">MINVYQRQATAFRNEMRTSCAALVGIVQGIMSDGHLNDAEIRFLKSWLTGAETVALTWPGTVINAQVENILADGLVTEEERSHLAETLRQLVGGKLDEIADAGFVTELPIDRLEGIEIPNKLFCFTGDFVFGPRKLCEQAIETRGGAISGVSKKLHYLVVGGLGSAEWKHGSFGTKIEKAIQHKEAGVPLFIVHEDTWAASLHG</sequence>
<dbReference type="InterPro" id="IPR036420">
    <property type="entry name" value="BRCT_dom_sf"/>
</dbReference>
<evidence type="ECO:0000313" key="2">
    <source>
        <dbReference type="Proteomes" id="UP000319722"/>
    </source>
</evidence>
<gene>
    <name evidence="1" type="ORF">FB547_104320</name>
</gene>
<protein>
    <recommendedName>
        <fullName evidence="3">NAD-dependent DNA ligase</fullName>
    </recommendedName>
</protein>
<dbReference type="CDD" id="cd17748">
    <property type="entry name" value="BRCT_DNA_ligase_like"/>
    <property type="match status" value="1"/>
</dbReference>
<comment type="caution">
    <text evidence="1">The sequence shown here is derived from an EMBL/GenBank/DDBJ whole genome shotgun (WGS) entry which is preliminary data.</text>
</comment>
<accession>A0A561C5A3</accession>
<evidence type="ECO:0008006" key="3">
    <source>
        <dbReference type="Google" id="ProtNLM"/>
    </source>
</evidence>
<dbReference type="RefSeq" id="WP_145743532.1">
    <property type="nucleotide sequence ID" value="NZ_VIVL01000004.1"/>
</dbReference>
<organism evidence="1 2">
    <name type="scientific">Variovorax beijingensis</name>
    <dbReference type="NCBI Taxonomy" id="2496117"/>
    <lineage>
        <taxon>Bacteria</taxon>
        <taxon>Pseudomonadati</taxon>
        <taxon>Pseudomonadota</taxon>
        <taxon>Betaproteobacteria</taxon>
        <taxon>Burkholderiales</taxon>
        <taxon>Comamonadaceae</taxon>
        <taxon>Variovorax</taxon>
    </lineage>
</organism>
<dbReference type="Gene3D" id="3.40.50.10190">
    <property type="entry name" value="BRCT domain"/>
    <property type="match status" value="1"/>
</dbReference>
<dbReference type="EMBL" id="VIVL01000004">
    <property type="protein sequence ID" value="TWD86376.1"/>
    <property type="molecule type" value="Genomic_DNA"/>
</dbReference>
<name>A0A561C5A3_9BURK</name>
<dbReference type="AlphaFoldDB" id="A0A561C5A3"/>
<dbReference type="Proteomes" id="UP000319722">
    <property type="component" value="Unassembled WGS sequence"/>
</dbReference>